<name>A0A9W9YPR1_9CNID</name>
<dbReference type="InterPro" id="IPR051772">
    <property type="entry name" value="Gastrokine"/>
</dbReference>
<dbReference type="AlphaFoldDB" id="A0A9W9YPR1"/>
<reference evidence="4" key="1">
    <citation type="submission" date="2023-01" db="EMBL/GenBank/DDBJ databases">
        <title>Genome assembly of the deep-sea coral Lophelia pertusa.</title>
        <authorList>
            <person name="Herrera S."/>
            <person name="Cordes E."/>
        </authorList>
    </citation>
    <scope>NUCLEOTIDE SEQUENCE</scope>
    <source>
        <strain evidence="4">USNM1676648</strain>
        <tissue evidence="4">Polyp</tissue>
    </source>
</reference>
<gene>
    <name evidence="4" type="ORF">OS493_014556</name>
</gene>
<keyword evidence="1" id="KW-1015">Disulfide bond</keyword>
<evidence type="ECO:0000313" key="5">
    <source>
        <dbReference type="Proteomes" id="UP001163046"/>
    </source>
</evidence>
<accession>A0A9W9YPR1</accession>
<evidence type="ECO:0000259" key="3">
    <source>
        <dbReference type="PROSITE" id="PS50869"/>
    </source>
</evidence>
<dbReference type="SMART" id="SM01039">
    <property type="entry name" value="BRICHOS"/>
    <property type="match status" value="1"/>
</dbReference>
<dbReference type="OrthoDB" id="5988527at2759"/>
<keyword evidence="5" id="KW-1185">Reference proteome</keyword>
<feature type="chain" id="PRO_5040902448" description="BRICHOS domain-containing protein" evidence="2">
    <location>
        <begin position="23"/>
        <end position="402"/>
    </location>
</feature>
<sequence>MGFSSVAAASFILFACISQMRASVLPAVDAGLRGKTDKFTLRITEQQANFEEQVAIDEDNDIEYFSVPAHNDVNAADFLFDFKMNITLARLKEHGVCYLTPLPSELPKPNLLKQGLRKMTALPPNHQIKTVSHKWKIDAKIDKTTLRREVRDFCGQYPVYHLYDYTPDSIAMETERVRERAKRQISFPAYDLCDTKQPRCPPTQWILRWIFFCCHSLFHSIYLHQSDGSISEHYTCSIKRAWCMLSHTIAVRTAQAKSLKTRITKDDSPSPNHQITTVSHKWKIDAKIDKTTLRREVRDFCGQYPIYRLYDYTPDSIAVETDRLRERAKRQTFRDEFDLCGQLPPPCSFDQWILRCKFTYSLCVYYVTCRPNIQQKQHNCETTVNHLNGKLVCCEARCPTDP</sequence>
<dbReference type="PROSITE" id="PS50869">
    <property type="entry name" value="BRICHOS"/>
    <property type="match status" value="1"/>
</dbReference>
<feature type="domain" description="BRICHOS" evidence="3">
    <location>
        <begin position="70"/>
        <end position="162"/>
    </location>
</feature>
<dbReference type="PANTHER" id="PTHR16483">
    <property type="entry name" value="GASTROKINE 1"/>
    <property type="match status" value="1"/>
</dbReference>
<comment type="caution">
    <text evidence="4">The sequence shown here is derived from an EMBL/GenBank/DDBJ whole genome shotgun (WGS) entry which is preliminary data.</text>
</comment>
<dbReference type="InterPro" id="IPR007084">
    <property type="entry name" value="BRICHOS_dom"/>
</dbReference>
<keyword evidence="2" id="KW-0732">Signal</keyword>
<proteinExistence type="predicted"/>
<evidence type="ECO:0000256" key="2">
    <source>
        <dbReference type="SAM" id="SignalP"/>
    </source>
</evidence>
<protein>
    <recommendedName>
        <fullName evidence="3">BRICHOS domain-containing protein</fullName>
    </recommendedName>
</protein>
<dbReference type="EMBL" id="MU827308">
    <property type="protein sequence ID" value="KAJ7361910.1"/>
    <property type="molecule type" value="Genomic_DNA"/>
</dbReference>
<dbReference type="Pfam" id="PF04089">
    <property type="entry name" value="BRICHOS"/>
    <property type="match status" value="1"/>
</dbReference>
<organism evidence="4 5">
    <name type="scientific">Desmophyllum pertusum</name>
    <dbReference type="NCBI Taxonomy" id="174260"/>
    <lineage>
        <taxon>Eukaryota</taxon>
        <taxon>Metazoa</taxon>
        <taxon>Cnidaria</taxon>
        <taxon>Anthozoa</taxon>
        <taxon>Hexacorallia</taxon>
        <taxon>Scleractinia</taxon>
        <taxon>Caryophylliina</taxon>
        <taxon>Caryophylliidae</taxon>
        <taxon>Desmophyllum</taxon>
    </lineage>
</organism>
<dbReference type="Proteomes" id="UP001163046">
    <property type="component" value="Unassembled WGS sequence"/>
</dbReference>
<evidence type="ECO:0000313" key="4">
    <source>
        <dbReference type="EMBL" id="KAJ7361910.1"/>
    </source>
</evidence>
<feature type="signal peptide" evidence="2">
    <location>
        <begin position="1"/>
        <end position="22"/>
    </location>
</feature>
<evidence type="ECO:0000256" key="1">
    <source>
        <dbReference type="ARBA" id="ARBA00023157"/>
    </source>
</evidence>